<dbReference type="InterPro" id="IPR013087">
    <property type="entry name" value="Znf_C2H2_type"/>
</dbReference>
<dbReference type="PANTHER" id="PTHR24394:SF29">
    <property type="entry name" value="MYONEURIN"/>
    <property type="match status" value="1"/>
</dbReference>
<keyword evidence="3" id="KW-0677">Repeat</keyword>
<feature type="binding site" evidence="8">
    <location>
        <position position="34"/>
    </location>
    <ligand>
        <name>Zn(2+)</name>
        <dbReference type="ChEBI" id="CHEBI:29105"/>
    </ligand>
</feature>
<name>A0AAD7ZV96_DIPPU</name>
<dbReference type="Proteomes" id="UP001233999">
    <property type="component" value="Unassembled WGS sequence"/>
</dbReference>
<evidence type="ECO:0000256" key="6">
    <source>
        <dbReference type="ARBA" id="ARBA00023242"/>
    </source>
</evidence>
<proteinExistence type="predicted"/>
<comment type="subcellular location">
    <subcellularLocation>
        <location evidence="1">Nucleus</location>
    </subcellularLocation>
</comment>
<evidence type="ECO:0000256" key="3">
    <source>
        <dbReference type="ARBA" id="ARBA00022737"/>
    </source>
</evidence>
<feature type="domain" description="C2H2-type" evidence="9">
    <location>
        <begin position="366"/>
        <end position="393"/>
    </location>
</feature>
<evidence type="ECO:0000259" key="9">
    <source>
        <dbReference type="PROSITE" id="PS50157"/>
    </source>
</evidence>
<protein>
    <recommendedName>
        <fullName evidence="13">Zinc finger protein</fullName>
    </recommendedName>
</protein>
<feature type="domain" description="C2H2-type" evidence="9">
    <location>
        <begin position="281"/>
        <end position="308"/>
    </location>
</feature>
<dbReference type="Gene3D" id="3.30.160.60">
    <property type="entry name" value="Classic Zinc Finger"/>
    <property type="match status" value="2"/>
</dbReference>
<feature type="binding site" evidence="8">
    <location>
        <position position="31"/>
    </location>
    <ligand>
        <name>Zn(2+)</name>
        <dbReference type="ChEBI" id="CHEBI:29105"/>
    </ligand>
</feature>
<keyword evidence="5 8" id="KW-0862">Zinc</keyword>
<dbReference type="GO" id="GO:0008270">
    <property type="term" value="F:zinc ion binding"/>
    <property type="evidence" value="ECO:0007669"/>
    <property type="project" value="UniProtKB-UniRule"/>
</dbReference>
<evidence type="ECO:0000256" key="4">
    <source>
        <dbReference type="ARBA" id="ARBA00022771"/>
    </source>
</evidence>
<dbReference type="PROSITE" id="PS51915">
    <property type="entry name" value="ZAD"/>
    <property type="match status" value="1"/>
</dbReference>
<keyword evidence="12" id="KW-1185">Reference proteome</keyword>
<comment type="caution">
    <text evidence="11">The sequence shown here is derived from an EMBL/GenBank/DDBJ whole genome shotgun (WGS) entry which is preliminary data.</text>
</comment>
<organism evidence="11 12">
    <name type="scientific">Diploptera punctata</name>
    <name type="common">Pacific beetle cockroach</name>
    <dbReference type="NCBI Taxonomy" id="6984"/>
    <lineage>
        <taxon>Eukaryota</taxon>
        <taxon>Metazoa</taxon>
        <taxon>Ecdysozoa</taxon>
        <taxon>Arthropoda</taxon>
        <taxon>Hexapoda</taxon>
        <taxon>Insecta</taxon>
        <taxon>Pterygota</taxon>
        <taxon>Neoptera</taxon>
        <taxon>Polyneoptera</taxon>
        <taxon>Dictyoptera</taxon>
        <taxon>Blattodea</taxon>
        <taxon>Blaberoidea</taxon>
        <taxon>Blaberidae</taxon>
        <taxon>Diplopterinae</taxon>
        <taxon>Diploptera</taxon>
    </lineage>
</organism>
<reference evidence="11" key="1">
    <citation type="journal article" date="2023" name="IScience">
        <title>Live-bearing cockroach genome reveals convergent evolutionary mechanisms linked to viviparity in insects and beyond.</title>
        <authorList>
            <person name="Fouks B."/>
            <person name="Harrison M.C."/>
            <person name="Mikhailova A.A."/>
            <person name="Marchal E."/>
            <person name="English S."/>
            <person name="Carruthers M."/>
            <person name="Jennings E.C."/>
            <person name="Chiamaka E.L."/>
            <person name="Frigard R.A."/>
            <person name="Pippel M."/>
            <person name="Attardo G.M."/>
            <person name="Benoit J.B."/>
            <person name="Bornberg-Bauer E."/>
            <person name="Tobe S.S."/>
        </authorList>
    </citation>
    <scope>NUCLEOTIDE SEQUENCE</scope>
    <source>
        <strain evidence="11">Stay&amp;Tobe</strain>
    </source>
</reference>
<feature type="non-terminal residue" evidence="11">
    <location>
        <position position="1"/>
    </location>
</feature>
<dbReference type="EMBL" id="JASPKZ010006841">
    <property type="protein sequence ID" value="KAJ9586787.1"/>
    <property type="molecule type" value="Genomic_DNA"/>
</dbReference>
<dbReference type="InterPro" id="IPR036236">
    <property type="entry name" value="Znf_C2H2_sf"/>
</dbReference>
<keyword evidence="2 8" id="KW-0479">Metal-binding</keyword>
<evidence type="ECO:0008006" key="13">
    <source>
        <dbReference type="Google" id="ProtNLM"/>
    </source>
</evidence>
<feature type="domain" description="ZAD" evidence="10">
    <location>
        <begin position="29"/>
        <end position="105"/>
    </location>
</feature>
<dbReference type="PANTHER" id="PTHR24394">
    <property type="entry name" value="ZINC FINGER PROTEIN"/>
    <property type="match status" value="1"/>
</dbReference>
<dbReference type="Pfam" id="PF07776">
    <property type="entry name" value="zf-AD"/>
    <property type="match status" value="1"/>
</dbReference>
<keyword evidence="4 7" id="KW-0863">Zinc-finger</keyword>
<dbReference type="GO" id="GO:0000981">
    <property type="term" value="F:DNA-binding transcription factor activity, RNA polymerase II-specific"/>
    <property type="evidence" value="ECO:0007669"/>
    <property type="project" value="TreeGrafter"/>
</dbReference>
<dbReference type="PROSITE" id="PS00028">
    <property type="entry name" value="ZINC_FINGER_C2H2_1"/>
    <property type="match status" value="2"/>
</dbReference>
<accession>A0AAD7ZV96</accession>
<dbReference type="SMART" id="SM00355">
    <property type="entry name" value="ZnF_C2H2"/>
    <property type="match status" value="5"/>
</dbReference>
<feature type="binding site" evidence="8">
    <location>
        <position position="78"/>
    </location>
    <ligand>
        <name>Zn(2+)</name>
        <dbReference type="ChEBI" id="CHEBI:29105"/>
    </ligand>
</feature>
<dbReference type="SUPFAM" id="SSF57716">
    <property type="entry name" value="Glucocorticoid receptor-like (DNA-binding domain)"/>
    <property type="match status" value="1"/>
</dbReference>
<evidence type="ECO:0000313" key="11">
    <source>
        <dbReference type="EMBL" id="KAJ9586787.1"/>
    </source>
</evidence>
<evidence type="ECO:0000256" key="7">
    <source>
        <dbReference type="PROSITE-ProRule" id="PRU00042"/>
    </source>
</evidence>
<feature type="non-terminal residue" evidence="11">
    <location>
        <position position="448"/>
    </location>
</feature>
<evidence type="ECO:0000256" key="2">
    <source>
        <dbReference type="ARBA" id="ARBA00022723"/>
    </source>
</evidence>
<dbReference type="Pfam" id="PF00096">
    <property type="entry name" value="zf-C2H2"/>
    <property type="match status" value="2"/>
</dbReference>
<dbReference type="InterPro" id="IPR012934">
    <property type="entry name" value="Znf_AD"/>
</dbReference>
<dbReference type="SUPFAM" id="SSF57667">
    <property type="entry name" value="beta-beta-alpha zinc fingers"/>
    <property type="match status" value="2"/>
</dbReference>
<dbReference type="GO" id="GO:0005634">
    <property type="term" value="C:nucleus"/>
    <property type="evidence" value="ECO:0007669"/>
    <property type="project" value="UniProtKB-SubCell"/>
</dbReference>
<evidence type="ECO:0000259" key="10">
    <source>
        <dbReference type="PROSITE" id="PS51915"/>
    </source>
</evidence>
<sequence length="448" mass="52045">YVKNTRELVMLLEELKAAMESEQSEPDENLCRICATTGYGNLFSIYSKQGELWNVVEKIGRCLPIIVLPTDELPLNICNKCLNKLNTSYELVITSLNSEAKLRAKFNLDAEPEEILHIEELDYIEVKEETPCDTERLTSSPSLQDRRPLDVSCECDAALRMSQKMDVGENCTSDHILKFINFECGGRISKHVFTINHKWQHGYQLSTCQSNNIIQRTGSGNVKVKIMEIKLNLMMVMIEETKAPTLNIYGPATCDLCNMTFIDMNEFDKHVANEHLQEYKFQCNRCDEGFKESSDIIAHKTTEHNEQPISCTKCQNENDEHNAPEEGLEEEWLEEAEYLYEEKLRNGIAKNEDMLKNHSMPVSRQPICNKCGLKFNTWHDLSIHKKVHVHNVKDRRFVCDGCKKVFLDRILFNIHRRSCMNKQYVCNICNRVFWRKYSLQLHMKVNNK</sequence>
<gene>
    <name evidence="11" type="ORF">L9F63_019620</name>
</gene>
<dbReference type="PROSITE" id="PS50157">
    <property type="entry name" value="ZINC_FINGER_C2H2_2"/>
    <property type="match status" value="3"/>
</dbReference>
<keyword evidence="6" id="KW-0539">Nucleus</keyword>
<dbReference type="Gene3D" id="3.40.1800.20">
    <property type="match status" value="1"/>
</dbReference>
<evidence type="ECO:0000313" key="12">
    <source>
        <dbReference type="Proteomes" id="UP001233999"/>
    </source>
</evidence>
<reference evidence="11" key="2">
    <citation type="submission" date="2023-05" db="EMBL/GenBank/DDBJ databases">
        <authorList>
            <person name="Fouks B."/>
        </authorList>
    </citation>
    <scope>NUCLEOTIDE SEQUENCE</scope>
    <source>
        <strain evidence="11">Stay&amp;Tobe</strain>
        <tissue evidence="11">Testes</tissue>
    </source>
</reference>
<evidence type="ECO:0000256" key="8">
    <source>
        <dbReference type="PROSITE-ProRule" id="PRU01263"/>
    </source>
</evidence>
<feature type="binding site" evidence="8">
    <location>
        <position position="81"/>
    </location>
    <ligand>
        <name>Zn(2+)</name>
        <dbReference type="ChEBI" id="CHEBI:29105"/>
    </ligand>
</feature>
<evidence type="ECO:0000256" key="5">
    <source>
        <dbReference type="ARBA" id="ARBA00022833"/>
    </source>
</evidence>
<feature type="domain" description="C2H2-type" evidence="9">
    <location>
        <begin position="424"/>
        <end position="448"/>
    </location>
</feature>
<dbReference type="AlphaFoldDB" id="A0AAD7ZV96"/>
<dbReference type="SMART" id="SM00868">
    <property type="entry name" value="zf-AD"/>
    <property type="match status" value="1"/>
</dbReference>
<evidence type="ECO:0000256" key="1">
    <source>
        <dbReference type="ARBA" id="ARBA00004123"/>
    </source>
</evidence>